<dbReference type="Proteomes" id="UP000694018">
    <property type="component" value="Chromosome"/>
</dbReference>
<evidence type="ECO:0000313" key="3">
    <source>
        <dbReference type="Proteomes" id="UP000694018"/>
    </source>
</evidence>
<proteinExistence type="predicted"/>
<feature type="transmembrane region" description="Helical" evidence="1">
    <location>
        <begin position="20"/>
        <end position="41"/>
    </location>
</feature>
<feature type="transmembrane region" description="Helical" evidence="1">
    <location>
        <begin position="47"/>
        <end position="71"/>
    </location>
</feature>
<name>A0A8F5BLY1_SACSH</name>
<organism evidence="2 3">
    <name type="scientific">Saccharolobus shibatae (strain ATCC 51178 / DSM 5389 / JCM 8931 / NBRC 15437 / B12)</name>
    <name type="common">Sulfolobus shibatae</name>
    <dbReference type="NCBI Taxonomy" id="523848"/>
    <lineage>
        <taxon>Archaea</taxon>
        <taxon>Thermoproteota</taxon>
        <taxon>Thermoprotei</taxon>
        <taxon>Sulfolobales</taxon>
        <taxon>Sulfolobaceae</taxon>
        <taxon>Saccharolobus</taxon>
    </lineage>
</organism>
<dbReference type="GeneID" id="65562197"/>
<evidence type="ECO:0008006" key="4">
    <source>
        <dbReference type="Google" id="ProtNLM"/>
    </source>
</evidence>
<dbReference type="OrthoDB" id="43022at2157"/>
<dbReference type="EMBL" id="CP077717">
    <property type="protein sequence ID" value="QXJ27725.1"/>
    <property type="molecule type" value="Genomic_DNA"/>
</dbReference>
<dbReference type="AlphaFoldDB" id="A0A8F5BLY1"/>
<sequence length="188" mass="21912">MEREIVKILSLIEFHPSIMAFHLGLMLVGVSLLSYSVFSIIVKKIDIMLPLLTGFMVYLVSLILLILILLLETYRFLIINERIMVKNALLKKNSFEFSIRDKNLIIGFYDKTSFGKFAIIYGDRLLFKFLTRQKNIRLIKNFIVKSGYRIGGTYKVCRICGSINEEDAQYCDFCGSRELSPYDLYWMD</sequence>
<reference evidence="2" key="1">
    <citation type="journal article" date="2021" name="Environ. Microbiol.">
        <title>New insights into the diversity and evolution of the archaeal mobilome from three complete genomes of Saccharolobus shibatae.</title>
        <authorList>
            <person name="Medvedeva S."/>
            <person name="Brandt D."/>
            <person name="Cvirkaite-Krupovic V."/>
            <person name="Liu Y."/>
            <person name="Severinov K."/>
            <person name="Ishino S."/>
            <person name="Ishino Y."/>
            <person name="Prangishvili D."/>
            <person name="Kalinowski J."/>
            <person name="Krupovic M."/>
        </authorList>
    </citation>
    <scope>NUCLEOTIDE SEQUENCE</scope>
    <source>
        <strain evidence="2">B12</strain>
    </source>
</reference>
<accession>A0A8F5BLY1</accession>
<dbReference type="KEGG" id="sshi:J5U23_00592"/>
<keyword evidence="1" id="KW-1133">Transmembrane helix</keyword>
<gene>
    <name evidence="2" type="ORF">J5U23_00592</name>
</gene>
<dbReference type="RefSeq" id="WP_218266933.1">
    <property type="nucleotide sequence ID" value="NZ_CP077717.1"/>
</dbReference>
<evidence type="ECO:0000313" key="2">
    <source>
        <dbReference type="EMBL" id="QXJ27725.1"/>
    </source>
</evidence>
<keyword evidence="1" id="KW-0472">Membrane</keyword>
<evidence type="ECO:0000256" key="1">
    <source>
        <dbReference type="SAM" id="Phobius"/>
    </source>
</evidence>
<protein>
    <recommendedName>
        <fullName evidence="4">Zinc-ribbon domain-containing protein</fullName>
    </recommendedName>
</protein>
<keyword evidence="1" id="KW-0812">Transmembrane</keyword>